<dbReference type="Pfam" id="PF17906">
    <property type="entry name" value="HTH_48"/>
    <property type="match status" value="1"/>
</dbReference>
<dbReference type="EMBL" id="CP092869">
    <property type="protein sequence ID" value="UYV70412.1"/>
    <property type="molecule type" value="Genomic_DNA"/>
</dbReference>
<dbReference type="PANTHER" id="PTHR46060">
    <property type="entry name" value="MARINER MOS1 TRANSPOSASE-LIKE PROTEIN"/>
    <property type="match status" value="1"/>
</dbReference>
<feature type="domain" description="Mos1 transposase HTH" evidence="1">
    <location>
        <begin position="90"/>
        <end position="136"/>
    </location>
</feature>
<accession>A0ABY6KRE2</accession>
<sequence>MVERHLVLGRRGRKREETEKKYCKQQFTGLFDRRDLLQEEIHHLPQEVCQGHNWLSQSGWFQFGGLQLQDKVELLGHTSCACFIDMDKLDYCAVIKFFILDGLTSKEIHLKLIKVYGNSAPSISTVKKWVAEFKCGHTLIKDNAFEGRAKN</sequence>
<dbReference type="PANTHER" id="PTHR46060:SF1">
    <property type="entry name" value="MARINER MOS1 TRANSPOSASE-LIKE PROTEIN"/>
    <property type="match status" value="1"/>
</dbReference>
<evidence type="ECO:0000313" key="3">
    <source>
        <dbReference type="Proteomes" id="UP001235939"/>
    </source>
</evidence>
<dbReference type="Gene3D" id="1.10.10.1450">
    <property type="match status" value="1"/>
</dbReference>
<reference evidence="2 3" key="1">
    <citation type="submission" date="2022-01" db="EMBL/GenBank/DDBJ databases">
        <title>A chromosomal length assembly of Cordylochernes scorpioides.</title>
        <authorList>
            <person name="Zeh D."/>
            <person name="Zeh J."/>
        </authorList>
    </citation>
    <scope>NUCLEOTIDE SEQUENCE [LARGE SCALE GENOMIC DNA]</scope>
    <source>
        <strain evidence="2">IN4F17</strain>
        <tissue evidence="2">Whole Body</tissue>
    </source>
</reference>
<dbReference type="InterPro" id="IPR052709">
    <property type="entry name" value="Transposase-MT_Hybrid"/>
</dbReference>
<evidence type="ECO:0000313" key="2">
    <source>
        <dbReference type="EMBL" id="UYV70412.1"/>
    </source>
</evidence>
<protein>
    <submittedName>
        <fullName evidence="2">GVQW3</fullName>
    </submittedName>
</protein>
<dbReference type="Proteomes" id="UP001235939">
    <property type="component" value="Chromosome 07"/>
</dbReference>
<gene>
    <name evidence="2" type="ORF">LAZ67_7002929</name>
</gene>
<dbReference type="InterPro" id="IPR041426">
    <property type="entry name" value="Mos1_HTH"/>
</dbReference>
<proteinExistence type="predicted"/>
<organism evidence="2 3">
    <name type="scientific">Cordylochernes scorpioides</name>
    <dbReference type="NCBI Taxonomy" id="51811"/>
    <lineage>
        <taxon>Eukaryota</taxon>
        <taxon>Metazoa</taxon>
        <taxon>Ecdysozoa</taxon>
        <taxon>Arthropoda</taxon>
        <taxon>Chelicerata</taxon>
        <taxon>Arachnida</taxon>
        <taxon>Pseudoscorpiones</taxon>
        <taxon>Cheliferoidea</taxon>
        <taxon>Chernetidae</taxon>
        <taxon>Cordylochernes</taxon>
    </lineage>
</organism>
<name>A0ABY6KRE2_9ARAC</name>
<keyword evidence="3" id="KW-1185">Reference proteome</keyword>
<evidence type="ECO:0000259" key="1">
    <source>
        <dbReference type="Pfam" id="PF17906"/>
    </source>
</evidence>